<dbReference type="InterPro" id="IPR029058">
    <property type="entry name" value="AB_hydrolase_fold"/>
</dbReference>
<proteinExistence type="predicted"/>
<dbReference type="Gene3D" id="3.40.50.1820">
    <property type="entry name" value="alpha/beta hydrolase"/>
    <property type="match status" value="1"/>
</dbReference>
<evidence type="ECO:0000313" key="2">
    <source>
        <dbReference type="EMBL" id="PZA20257.1"/>
    </source>
</evidence>
<comment type="caution">
    <text evidence="2">The sequence shown here is derived from an EMBL/GenBank/DDBJ whole genome shotgun (WGS) entry which is preliminary data.</text>
</comment>
<dbReference type="InterPro" id="IPR010427">
    <property type="entry name" value="DUF1023"/>
</dbReference>
<dbReference type="SUPFAM" id="SSF53474">
    <property type="entry name" value="alpha/beta-Hydrolases"/>
    <property type="match status" value="1"/>
</dbReference>
<feature type="domain" description="DUF1023" evidence="1">
    <location>
        <begin position="62"/>
        <end position="231"/>
    </location>
</feature>
<reference evidence="2 3" key="1">
    <citation type="submission" date="2018-06" db="EMBL/GenBank/DDBJ databases">
        <title>Draft genome sequence of Modestobacter versicolor CP153-2.</title>
        <authorList>
            <person name="Gundlapally S.R."/>
        </authorList>
    </citation>
    <scope>NUCLEOTIDE SEQUENCE [LARGE SCALE GENOMIC DNA]</scope>
    <source>
        <strain evidence="2 3">CP153-2</strain>
    </source>
</reference>
<dbReference type="OrthoDB" id="5170249at2"/>
<dbReference type="EMBL" id="QKNV01000203">
    <property type="protein sequence ID" value="PZA20257.1"/>
    <property type="molecule type" value="Genomic_DNA"/>
</dbReference>
<dbReference type="Proteomes" id="UP000247602">
    <property type="component" value="Unassembled WGS sequence"/>
</dbReference>
<keyword evidence="3" id="KW-1185">Reference proteome</keyword>
<gene>
    <name evidence="2" type="ORF">DMO24_16430</name>
</gene>
<evidence type="ECO:0000313" key="3">
    <source>
        <dbReference type="Proteomes" id="UP000247602"/>
    </source>
</evidence>
<organism evidence="2 3">
    <name type="scientific">Modestobacter versicolor</name>
    <dbReference type="NCBI Taxonomy" id="429133"/>
    <lineage>
        <taxon>Bacteria</taxon>
        <taxon>Bacillati</taxon>
        <taxon>Actinomycetota</taxon>
        <taxon>Actinomycetes</taxon>
        <taxon>Geodermatophilales</taxon>
        <taxon>Geodermatophilaceae</taxon>
        <taxon>Modestobacter</taxon>
    </lineage>
</organism>
<evidence type="ECO:0000259" key="1">
    <source>
        <dbReference type="Pfam" id="PF06259"/>
    </source>
</evidence>
<dbReference type="Pfam" id="PF06259">
    <property type="entry name" value="Abhydrolase_8"/>
    <property type="match status" value="1"/>
</dbReference>
<sequence length="286" mass="28763">MCLASGDVKIASFLQVSAVSAVLVGLLAPPSGAAVPPPVTRDPECAAALVERLGAVDVLGCDPSGRGRAVLALGDLATAGHVAVLVPGSDIDLGTLADPDDPQRRPFGWARSLADAGGADLAVVLWVGYETPRGLGVDAATGRLARAGAGALTRFVDDLRAELSPGTRLTVVGHSYGAVVTALAADDLAADDLVLLGSPGARAGTVAELGTTARVWAARTDGDWTAWLPAVRLGDVGHGTDPTSPGFGARPLPTGGTSGHDGYFRPGSAALTGLVDVCLDRPEETR</sequence>
<name>A0A323V5V2_9ACTN</name>
<protein>
    <recommendedName>
        <fullName evidence="1">DUF1023 domain-containing protein</fullName>
    </recommendedName>
</protein>
<accession>A0A323V5V2</accession>
<dbReference type="AlphaFoldDB" id="A0A323V5V2"/>